<feature type="region of interest" description="Disordered" evidence="1">
    <location>
        <begin position="35"/>
        <end position="95"/>
    </location>
</feature>
<reference evidence="2" key="1">
    <citation type="submission" date="2021-06" db="EMBL/GenBank/DDBJ databases">
        <authorList>
            <person name="Kallberg Y."/>
            <person name="Tangrot J."/>
            <person name="Rosling A."/>
        </authorList>
    </citation>
    <scope>NUCLEOTIDE SEQUENCE</scope>
    <source>
        <strain evidence="2">CL551</strain>
    </source>
</reference>
<dbReference type="InterPro" id="IPR018392">
    <property type="entry name" value="LysM"/>
</dbReference>
<proteinExistence type="predicted"/>
<gene>
    <name evidence="2" type="ORF">AMORRO_LOCUS4188</name>
</gene>
<dbReference type="PANTHER" id="PTHR20932">
    <property type="entry name" value="LYSM AND PUTATIVE PEPTIDOGLYCAN-BINDING DOMAIN-CONTAINING PROTEIN"/>
    <property type="match status" value="1"/>
</dbReference>
<organism evidence="2 3">
    <name type="scientific">Acaulospora morrowiae</name>
    <dbReference type="NCBI Taxonomy" id="94023"/>
    <lineage>
        <taxon>Eukaryota</taxon>
        <taxon>Fungi</taxon>
        <taxon>Fungi incertae sedis</taxon>
        <taxon>Mucoromycota</taxon>
        <taxon>Glomeromycotina</taxon>
        <taxon>Glomeromycetes</taxon>
        <taxon>Diversisporales</taxon>
        <taxon>Acaulosporaceae</taxon>
        <taxon>Acaulospora</taxon>
    </lineage>
</organism>
<dbReference type="CDD" id="cd00118">
    <property type="entry name" value="LysM"/>
    <property type="match status" value="1"/>
</dbReference>
<comment type="caution">
    <text evidence="2">The sequence shown here is derived from an EMBL/GenBank/DDBJ whole genome shotgun (WGS) entry which is preliminary data.</text>
</comment>
<dbReference type="AlphaFoldDB" id="A0A9N9FB19"/>
<dbReference type="InterPro" id="IPR045030">
    <property type="entry name" value="LYSM1-4"/>
</dbReference>
<protein>
    <submittedName>
        <fullName evidence="2">11148_t:CDS:1</fullName>
    </submittedName>
</protein>
<feature type="region of interest" description="Disordered" evidence="1">
    <location>
        <begin position="1"/>
        <end position="21"/>
    </location>
</feature>
<sequence length="397" mass="43959">MEDSLQSWTDSHFSNPFSTDSVGEKTLKESFIFETHNKVSRSQKSTSKASATSDAVEKRHRSRLVPVTTHPLSPQTQPSSNVTSSNVQKASPGSQSLTTLFNENDIYSLFKAQGPTAIRKRRSLPGFDMVTDARGNDIGLEKKQMVIVHSVKPSDTLAGVALLYGIECSTDSFNYDLQLSILKRANKLWTSDSIHLRKELYIPLEHCKITADKANVILQENYIIITNRSSALRSSCTSIFNTRNNSSNNIDHVDELPGASSSTMWSSSSSPSSTSSLLSNLNRTDISNFTNYTRAEIQKLPSAQLSYFPPHLSTASSANSNLTFPSSPSPMPVTYLSKSNPHVQVSAVNRLLANLDGVGEKSRKNFDSAKLERKKTTRVELWKNRYESSILLTKKRA</sequence>
<dbReference type="Gene3D" id="3.10.350.10">
    <property type="entry name" value="LysM domain"/>
    <property type="match status" value="1"/>
</dbReference>
<accession>A0A9N9FB19</accession>
<evidence type="ECO:0000313" key="3">
    <source>
        <dbReference type="Proteomes" id="UP000789342"/>
    </source>
</evidence>
<name>A0A9N9FB19_9GLOM</name>
<evidence type="ECO:0000313" key="2">
    <source>
        <dbReference type="EMBL" id="CAG8520716.1"/>
    </source>
</evidence>
<dbReference type="PANTHER" id="PTHR20932:SF8">
    <property type="entry name" value="LD22649P"/>
    <property type="match status" value="1"/>
</dbReference>
<feature type="compositionally biased region" description="Polar residues" evidence="1">
    <location>
        <begin position="70"/>
        <end position="95"/>
    </location>
</feature>
<dbReference type="Proteomes" id="UP000789342">
    <property type="component" value="Unassembled WGS sequence"/>
</dbReference>
<evidence type="ECO:0000256" key="1">
    <source>
        <dbReference type="SAM" id="MobiDB-lite"/>
    </source>
</evidence>
<feature type="compositionally biased region" description="Low complexity" evidence="1">
    <location>
        <begin position="40"/>
        <end position="53"/>
    </location>
</feature>
<keyword evidence="3" id="KW-1185">Reference proteome</keyword>
<dbReference type="EMBL" id="CAJVPV010002204">
    <property type="protein sequence ID" value="CAG8520716.1"/>
    <property type="molecule type" value="Genomic_DNA"/>
</dbReference>
<dbReference type="OrthoDB" id="2192830at2759"/>
<dbReference type="InterPro" id="IPR036779">
    <property type="entry name" value="LysM_dom_sf"/>
</dbReference>